<protein>
    <submittedName>
        <fullName evidence="3">Conjugal transfer protein TraC</fullName>
    </submittedName>
</protein>
<gene>
    <name evidence="3" type="ORF">AAFH96_34605</name>
</gene>
<dbReference type="PANTHER" id="PTHR30121">
    <property type="entry name" value="UNCHARACTERIZED PROTEIN YJGR-RELATED"/>
    <property type="match status" value="1"/>
</dbReference>
<dbReference type="InterPro" id="IPR027417">
    <property type="entry name" value="P-loop_NTPase"/>
</dbReference>
<evidence type="ECO:0000313" key="3">
    <source>
        <dbReference type="EMBL" id="MFB6398169.1"/>
    </source>
</evidence>
<evidence type="ECO:0000259" key="2">
    <source>
        <dbReference type="Pfam" id="PF19044"/>
    </source>
</evidence>
<dbReference type="Gene3D" id="1.10.8.730">
    <property type="match status" value="1"/>
</dbReference>
<reference evidence="3 4" key="1">
    <citation type="submission" date="2024-04" db="EMBL/GenBank/DDBJ databases">
        <title>Polymorphospora sp. isolated from Baiyangdian Lake in Xiong'an New Area.</title>
        <authorList>
            <person name="Zhang X."/>
            <person name="Liu J."/>
        </authorList>
    </citation>
    <scope>NUCLEOTIDE SEQUENCE [LARGE SCALE GENOMIC DNA]</scope>
    <source>
        <strain evidence="3 4">2-325</strain>
    </source>
</reference>
<dbReference type="InterPro" id="IPR051162">
    <property type="entry name" value="T4SS_component"/>
</dbReference>
<feature type="region of interest" description="Disordered" evidence="1">
    <location>
        <begin position="93"/>
        <end position="114"/>
    </location>
</feature>
<evidence type="ECO:0000256" key="1">
    <source>
        <dbReference type="SAM" id="MobiDB-lite"/>
    </source>
</evidence>
<name>A0ABV5D1M9_9ACTN</name>
<dbReference type="EMBL" id="JBCGDC010000208">
    <property type="protein sequence ID" value="MFB6398169.1"/>
    <property type="molecule type" value="Genomic_DNA"/>
</dbReference>
<dbReference type="InterPro" id="IPR043964">
    <property type="entry name" value="P-loop_TraG"/>
</dbReference>
<sequence>MLTGRSASAAPAGADVDTLPALVGPASVEVTARYLKVGDGYTSTLLVNGYPAEVGAGWLSPLTGWPGRADVVIHIEPLAPQVAASRLRRQRARLESSRRSDAEHGRLDDPSTEAAAADAAELADRVACGASRLFRVGHYVAVHATSLEELTESVAHVRATAASVMLDTVPATWRQMQAWTSTLPLGVDSIGMRRVFDTDSLSAGMPLASADLPAPLPGDPPSASGVLYGVNTATNGIVWHDRWAADNHNSVVLARSGAGKSYMIKLETLRSLYDGVQVHVIDPEDEYRRLAGAVGGTVIDLGAPDVRLNPLDIAADDTRPDARNRRALFAHALVNVLLGAAGQAGGMDPVERAALDRAVNAAYLGAGVTNDPATWRRPAPLLRDVAAALEADGSPPAVTLAARLSPWTTGSFSDLFAGPTTTRPTGHLVVWSTRRLADELRAPGMLLALDTIWRVVDAPPAADPTGGRRRLVIVDEAWTLLRDGEGVRFLNRLAKAARKRRAGLSVITQDAADLLGSELGQAVIANSATQVLMRQAPQAVAAVADSFSLTGGEARMLLSAQRGESLLLSGSNRVASHAVSSYREHALCVTGNTDPEETP</sequence>
<feature type="domain" description="TraG P-loop" evidence="2">
    <location>
        <begin position="467"/>
        <end position="563"/>
    </location>
</feature>
<dbReference type="Pfam" id="PF19044">
    <property type="entry name" value="P-loop_TraG"/>
    <property type="match status" value="1"/>
</dbReference>
<dbReference type="Proteomes" id="UP001582793">
    <property type="component" value="Unassembled WGS sequence"/>
</dbReference>
<evidence type="ECO:0000313" key="4">
    <source>
        <dbReference type="Proteomes" id="UP001582793"/>
    </source>
</evidence>
<dbReference type="Gene3D" id="3.40.50.300">
    <property type="entry name" value="P-loop containing nucleotide triphosphate hydrolases"/>
    <property type="match status" value="1"/>
</dbReference>
<comment type="caution">
    <text evidence="3">The sequence shown here is derived from an EMBL/GenBank/DDBJ whole genome shotgun (WGS) entry which is preliminary data.</text>
</comment>
<keyword evidence="4" id="KW-1185">Reference proteome</keyword>
<dbReference type="CDD" id="cd01127">
    <property type="entry name" value="TrwB_TraG_TraD_VirD4"/>
    <property type="match status" value="1"/>
</dbReference>
<feature type="compositionally biased region" description="Basic and acidic residues" evidence="1">
    <location>
        <begin position="93"/>
        <end position="109"/>
    </location>
</feature>
<proteinExistence type="predicted"/>
<accession>A0ABV5D1M9</accession>
<organism evidence="3 4">
    <name type="scientific">Polymorphospora lycopeni</name>
    <dbReference type="NCBI Taxonomy" id="3140240"/>
    <lineage>
        <taxon>Bacteria</taxon>
        <taxon>Bacillati</taxon>
        <taxon>Actinomycetota</taxon>
        <taxon>Actinomycetes</taxon>
        <taxon>Micromonosporales</taxon>
        <taxon>Micromonosporaceae</taxon>
        <taxon>Polymorphospora</taxon>
    </lineage>
</organism>
<dbReference type="SUPFAM" id="SSF52540">
    <property type="entry name" value="P-loop containing nucleoside triphosphate hydrolases"/>
    <property type="match status" value="1"/>
</dbReference>
<dbReference type="PANTHER" id="PTHR30121:SF12">
    <property type="entry name" value="TYPE IV SECRETION SYSTEM PROTEIN CAGE"/>
    <property type="match status" value="1"/>
</dbReference>